<sequence>MSVTSGQRIVSIRKRILAYCEQHSIAVPKAFDELDPVYAIALVDTRVPERLRLVGESFYSEKSALRYLKEQNANPENYRFLDFKRGVELVIESETALKHRPSFDNRKDVDAQR</sequence>
<evidence type="ECO:0000313" key="1">
    <source>
        <dbReference type="EMBL" id="MFC3685650.1"/>
    </source>
</evidence>
<reference evidence="2" key="1">
    <citation type="journal article" date="2019" name="Int. J. Syst. Evol. Microbiol.">
        <title>The Global Catalogue of Microorganisms (GCM) 10K type strain sequencing project: providing services to taxonomists for standard genome sequencing and annotation.</title>
        <authorList>
            <consortium name="The Broad Institute Genomics Platform"/>
            <consortium name="The Broad Institute Genome Sequencing Center for Infectious Disease"/>
            <person name="Wu L."/>
            <person name="Ma J."/>
        </authorList>
    </citation>
    <scope>NUCLEOTIDE SEQUENCE [LARGE SCALE GENOMIC DNA]</scope>
    <source>
        <strain evidence="2">KCTC 42501</strain>
    </source>
</reference>
<proteinExistence type="predicted"/>
<protein>
    <submittedName>
        <fullName evidence="1">Uncharacterized protein</fullName>
    </submittedName>
</protein>
<accession>A0ABV7W751</accession>
<gene>
    <name evidence="1" type="ORF">ACFOPI_18760</name>
</gene>
<keyword evidence="2" id="KW-1185">Reference proteome</keyword>
<evidence type="ECO:0000313" key="2">
    <source>
        <dbReference type="Proteomes" id="UP001595729"/>
    </source>
</evidence>
<dbReference type="RefSeq" id="WP_382177252.1">
    <property type="nucleotide sequence ID" value="NZ_JBHRXX010000009.1"/>
</dbReference>
<dbReference type="EMBL" id="JBHRXX010000009">
    <property type="protein sequence ID" value="MFC3685650.1"/>
    <property type="molecule type" value="Genomic_DNA"/>
</dbReference>
<name>A0ABV7W751_9BURK</name>
<organism evidence="1 2">
    <name type="scientific">Hydrogenophaga luteola</name>
    <dbReference type="NCBI Taxonomy" id="1591122"/>
    <lineage>
        <taxon>Bacteria</taxon>
        <taxon>Pseudomonadati</taxon>
        <taxon>Pseudomonadota</taxon>
        <taxon>Betaproteobacteria</taxon>
        <taxon>Burkholderiales</taxon>
        <taxon>Comamonadaceae</taxon>
        <taxon>Hydrogenophaga</taxon>
    </lineage>
</organism>
<dbReference type="Proteomes" id="UP001595729">
    <property type="component" value="Unassembled WGS sequence"/>
</dbReference>
<comment type="caution">
    <text evidence="1">The sequence shown here is derived from an EMBL/GenBank/DDBJ whole genome shotgun (WGS) entry which is preliminary data.</text>
</comment>